<reference evidence="1" key="2">
    <citation type="journal article" date="2015" name="Data Brief">
        <title>Shoot transcriptome of the giant reed, Arundo donax.</title>
        <authorList>
            <person name="Barrero R.A."/>
            <person name="Guerrero F.D."/>
            <person name="Moolhuijzen P."/>
            <person name="Goolsby J.A."/>
            <person name="Tidwell J."/>
            <person name="Bellgard S.E."/>
            <person name="Bellgard M.I."/>
        </authorList>
    </citation>
    <scope>NUCLEOTIDE SEQUENCE</scope>
    <source>
        <tissue evidence="1">Shoot tissue taken approximately 20 cm above the soil surface</tissue>
    </source>
</reference>
<proteinExistence type="predicted"/>
<reference evidence="1" key="1">
    <citation type="submission" date="2014-09" db="EMBL/GenBank/DDBJ databases">
        <authorList>
            <person name="Magalhaes I.L.F."/>
            <person name="Oliveira U."/>
            <person name="Santos F.R."/>
            <person name="Vidigal T.H.D.A."/>
            <person name="Brescovit A.D."/>
            <person name="Santos A.J."/>
        </authorList>
    </citation>
    <scope>NUCLEOTIDE SEQUENCE</scope>
    <source>
        <tissue evidence="1">Shoot tissue taken approximately 20 cm above the soil surface</tissue>
    </source>
</reference>
<sequence>MRKASTLHMLIQGCSTVADFLELLLCR</sequence>
<dbReference type="AlphaFoldDB" id="A0A0A8YTK3"/>
<dbReference type="EMBL" id="GBRH01267506">
    <property type="protein sequence ID" value="JAD30389.1"/>
    <property type="molecule type" value="Transcribed_RNA"/>
</dbReference>
<name>A0A0A8YTK3_ARUDO</name>
<organism evidence="1">
    <name type="scientific">Arundo donax</name>
    <name type="common">Giant reed</name>
    <name type="synonym">Donax arundinaceus</name>
    <dbReference type="NCBI Taxonomy" id="35708"/>
    <lineage>
        <taxon>Eukaryota</taxon>
        <taxon>Viridiplantae</taxon>
        <taxon>Streptophyta</taxon>
        <taxon>Embryophyta</taxon>
        <taxon>Tracheophyta</taxon>
        <taxon>Spermatophyta</taxon>
        <taxon>Magnoliopsida</taxon>
        <taxon>Liliopsida</taxon>
        <taxon>Poales</taxon>
        <taxon>Poaceae</taxon>
        <taxon>PACMAD clade</taxon>
        <taxon>Arundinoideae</taxon>
        <taxon>Arundineae</taxon>
        <taxon>Arundo</taxon>
    </lineage>
</organism>
<evidence type="ECO:0000313" key="1">
    <source>
        <dbReference type="EMBL" id="JAD30389.1"/>
    </source>
</evidence>
<accession>A0A0A8YTK3</accession>
<protein>
    <submittedName>
        <fullName evidence="1">Uncharacterized protein</fullName>
    </submittedName>
</protein>